<dbReference type="EMBL" id="KN834834">
    <property type="protein sequence ID" value="KIK53008.1"/>
    <property type="molecule type" value="Genomic_DNA"/>
</dbReference>
<evidence type="ECO:0000313" key="6">
    <source>
        <dbReference type="EMBL" id="KIK53008.1"/>
    </source>
</evidence>
<keyword evidence="2 4" id="KW-0863">Zinc-finger</keyword>
<dbReference type="OrthoDB" id="5231159at2759"/>
<organism evidence="6 7">
    <name type="scientific">Collybiopsis luxurians FD-317 M1</name>
    <dbReference type="NCBI Taxonomy" id="944289"/>
    <lineage>
        <taxon>Eukaryota</taxon>
        <taxon>Fungi</taxon>
        <taxon>Dikarya</taxon>
        <taxon>Basidiomycota</taxon>
        <taxon>Agaricomycotina</taxon>
        <taxon>Agaricomycetes</taxon>
        <taxon>Agaricomycetidae</taxon>
        <taxon>Agaricales</taxon>
        <taxon>Marasmiineae</taxon>
        <taxon>Omphalotaceae</taxon>
        <taxon>Collybiopsis</taxon>
        <taxon>Collybiopsis luxurians</taxon>
    </lineage>
</organism>
<reference evidence="6 7" key="1">
    <citation type="submission" date="2014-04" db="EMBL/GenBank/DDBJ databases">
        <title>Evolutionary Origins and Diversification of the Mycorrhizal Mutualists.</title>
        <authorList>
            <consortium name="DOE Joint Genome Institute"/>
            <consortium name="Mycorrhizal Genomics Consortium"/>
            <person name="Kohler A."/>
            <person name="Kuo A."/>
            <person name="Nagy L.G."/>
            <person name="Floudas D."/>
            <person name="Copeland A."/>
            <person name="Barry K.W."/>
            <person name="Cichocki N."/>
            <person name="Veneault-Fourrey C."/>
            <person name="LaButti K."/>
            <person name="Lindquist E.A."/>
            <person name="Lipzen A."/>
            <person name="Lundell T."/>
            <person name="Morin E."/>
            <person name="Murat C."/>
            <person name="Riley R."/>
            <person name="Ohm R."/>
            <person name="Sun H."/>
            <person name="Tunlid A."/>
            <person name="Henrissat B."/>
            <person name="Grigoriev I.V."/>
            <person name="Hibbett D.S."/>
            <person name="Martin F."/>
        </authorList>
    </citation>
    <scope>NUCLEOTIDE SEQUENCE [LARGE SCALE GENOMIC DNA]</scope>
    <source>
        <strain evidence="6 7">FD-317 M1</strain>
    </source>
</reference>
<keyword evidence="7" id="KW-1185">Reference proteome</keyword>
<name>A0A0D0CDL1_9AGAR</name>
<dbReference type="PROSITE" id="PS50865">
    <property type="entry name" value="ZF_MYND_2"/>
    <property type="match status" value="1"/>
</dbReference>
<dbReference type="Proteomes" id="UP000053593">
    <property type="component" value="Unassembled WGS sequence"/>
</dbReference>
<evidence type="ECO:0000313" key="7">
    <source>
        <dbReference type="Proteomes" id="UP000053593"/>
    </source>
</evidence>
<dbReference type="Gene3D" id="6.10.140.2220">
    <property type="match status" value="1"/>
</dbReference>
<keyword evidence="3" id="KW-0862">Zinc</keyword>
<dbReference type="InterPro" id="IPR024119">
    <property type="entry name" value="TF_DEAF-1"/>
</dbReference>
<evidence type="ECO:0000256" key="2">
    <source>
        <dbReference type="ARBA" id="ARBA00022771"/>
    </source>
</evidence>
<sequence length="246" mass="27960">MSSSSKAGFCAHCNNIRDGEHLKRCSGCLRVWYCSKECQKAHWPEHKPRCENLRKANNGNPLKKSNPVLKLARSVTMNEELTKLIEFIIIASLNLADGDFSLARRFSNVPYIWPQSVPMAEMEIREMKKRGLSQDEIDKTVSANFIWVPMGDTTSLNYNARRITPEKIRAFKEFRQAGIDNGTIQRVDRSTTPYIAHVNQQFLKVEYKDIARTDVDLTDLKATQRGAQNPTDLLGTLLNSKGQNSK</sequence>
<dbReference type="GO" id="GO:0008270">
    <property type="term" value="F:zinc ion binding"/>
    <property type="evidence" value="ECO:0007669"/>
    <property type="project" value="UniProtKB-KW"/>
</dbReference>
<feature type="domain" description="MYND-type" evidence="5">
    <location>
        <begin position="10"/>
        <end position="50"/>
    </location>
</feature>
<evidence type="ECO:0000256" key="4">
    <source>
        <dbReference type="PROSITE-ProRule" id="PRU00134"/>
    </source>
</evidence>
<dbReference type="PANTHER" id="PTHR10237">
    <property type="entry name" value="DEFORMED EPIDERMAL AUTOREGULATORY FACTOR 1 HOMOLOG SUPPRESSIN"/>
    <property type="match status" value="1"/>
</dbReference>
<dbReference type="InterPro" id="IPR002893">
    <property type="entry name" value="Znf_MYND"/>
</dbReference>
<protein>
    <recommendedName>
        <fullName evidence="5">MYND-type domain-containing protein</fullName>
    </recommendedName>
</protein>
<keyword evidence="1" id="KW-0479">Metal-binding</keyword>
<accession>A0A0D0CDL1</accession>
<dbReference type="PANTHER" id="PTHR10237:SF14">
    <property type="entry name" value="MYND-TYPE DOMAIN-CONTAINING PROTEIN"/>
    <property type="match status" value="1"/>
</dbReference>
<gene>
    <name evidence="6" type="ORF">GYMLUDRAFT_250720</name>
</gene>
<dbReference type="AlphaFoldDB" id="A0A0D0CDL1"/>
<dbReference type="Pfam" id="PF01753">
    <property type="entry name" value="zf-MYND"/>
    <property type="match status" value="1"/>
</dbReference>
<dbReference type="PROSITE" id="PS01360">
    <property type="entry name" value="ZF_MYND_1"/>
    <property type="match status" value="1"/>
</dbReference>
<evidence type="ECO:0000256" key="1">
    <source>
        <dbReference type="ARBA" id="ARBA00022723"/>
    </source>
</evidence>
<evidence type="ECO:0000259" key="5">
    <source>
        <dbReference type="PROSITE" id="PS50865"/>
    </source>
</evidence>
<dbReference type="GO" id="GO:0005634">
    <property type="term" value="C:nucleus"/>
    <property type="evidence" value="ECO:0007669"/>
    <property type="project" value="TreeGrafter"/>
</dbReference>
<dbReference type="GO" id="GO:0000981">
    <property type="term" value="F:DNA-binding transcription factor activity, RNA polymerase II-specific"/>
    <property type="evidence" value="ECO:0007669"/>
    <property type="project" value="TreeGrafter"/>
</dbReference>
<dbReference type="SUPFAM" id="SSF144232">
    <property type="entry name" value="HIT/MYND zinc finger-like"/>
    <property type="match status" value="1"/>
</dbReference>
<evidence type="ECO:0000256" key="3">
    <source>
        <dbReference type="ARBA" id="ARBA00022833"/>
    </source>
</evidence>
<proteinExistence type="predicted"/>
<dbReference type="HOGENOM" id="CLU_1129166_0_0_1"/>